<accession>A0AA38BTF3</accession>
<organism evidence="1 2">
    <name type="scientific">Taxus chinensis</name>
    <name type="common">Chinese yew</name>
    <name type="synonym">Taxus wallichiana var. chinensis</name>
    <dbReference type="NCBI Taxonomy" id="29808"/>
    <lineage>
        <taxon>Eukaryota</taxon>
        <taxon>Viridiplantae</taxon>
        <taxon>Streptophyta</taxon>
        <taxon>Embryophyta</taxon>
        <taxon>Tracheophyta</taxon>
        <taxon>Spermatophyta</taxon>
        <taxon>Pinopsida</taxon>
        <taxon>Pinidae</taxon>
        <taxon>Conifers II</taxon>
        <taxon>Cupressales</taxon>
        <taxon>Taxaceae</taxon>
        <taxon>Taxus</taxon>
    </lineage>
</organism>
<evidence type="ECO:0000313" key="1">
    <source>
        <dbReference type="EMBL" id="KAH9287458.1"/>
    </source>
</evidence>
<comment type="caution">
    <text evidence="1">The sequence shown here is derived from an EMBL/GenBank/DDBJ whole genome shotgun (WGS) entry which is preliminary data.</text>
</comment>
<evidence type="ECO:0000313" key="2">
    <source>
        <dbReference type="Proteomes" id="UP000824469"/>
    </source>
</evidence>
<sequence length="117" mass="13249">VPRAGGERERKLLHENLPPLILDYEKEITLDAFVEGWLLSNILIDIGVEVNVLNLDSCHQMGRPILKQYSNVLYMENKMKAMPIGVLKDAIITIQEAKFTGNFEVLELIEADNFPAL</sequence>
<feature type="non-terminal residue" evidence="1">
    <location>
        <position position="1"/>
    </location>
</feature>
<name>A0AA38BTF3_TAXCH</name>
<feature type="non-terminal residue" evidence="1">
    <location>
        <position position="117"/>
    </location>
</feature>
<dbReference type="EMBL" id="JAHRHJ020003813">
    <property type="protein sequence ID" value="KAH9287458.1"/>
    <property type="molecule type" value="Genomic_DNA"/>
</dbReference>
<keyword evidence="2" id="KW-1185">Reference proteome</keyword>
<dbReference type="Proteomes" id="UP000824469">
    <property type="component" value="Unassembled WGS sequence"/>
</dbReference>
<gene>
    <name evidence="1" type="ORF">KI387_031575</name>
</gene>
<reference evidence="1 2" key="1">
    <citation type="journal article" date="2021" name="Nat. Plants">
        <title>The Taxus genome provides insights into paclitaxel biosynthesis.</title>
        <authorList>
            <person name="Xiong X."/>
            <person name="Gou J."/>
            <person name="Liao Q."/>
            <person name="Li Y."/>
            <person name="Zhou Q."/>
            <person name="Bi G."/>
            <person name="Li C."/>
            <person name="Du R."/>
            <person name="Wang X."/>
            <person name="Sun T."/>
            <person name="Guo L."/>
            <person name="Liang H."/>
            <person name="Lu P."/>
            <person name="Wu Y."/>
            <person name="Zhang Z."/>
            <person name="Ro D.K."/>
            <person name="Shang Y."/>
            <person name="Huang S."/>
            <person name="Yan J."/>
        </authorList>
    </citation>
    <scope>NUCLEOTIDE SEQUENCE [LARGE SCALE GENOMIC DNA]</scope>
    <source>
        <strain evidence="1">Ta-2019</strain>
    </source>
</reference>
<dbReference type="AlphaFoldDB" id="A0AA38BTF3"/>
<protein>
    <submittedName>
        <fullName evidence="1">Uncharacterized protein</fullName>
    </submittedName>
</protein>
<proteinExistence type="predicted"/>